<dbReference type="Gene3D" id="2.40.400.10">
    <property type="entry name" value="Acetoacetate decarboxylase-like"/>
    <property type="match status" value="1"/>
</dbReference>
<organism evidence="1 2">
    <name type="scientific">Microbispora siamensis</name>
    <dbReference type="NCBI Taxonomy" id="564413"/>
    <lineage>
        <taxon>Bacteria</taxon>
        <taxon>Bacillati</taxon>
        <taxon>Actinomycetota</taxon>
        <taxon>Actinomycetes</taxon>
        <taxon>Streptosporangiales</taxon>
        <taxon>Streptosporangiaceae</taxon>
        <taxon>Microbispora</taxon>
    </lineage>
</organism>
<comment type="caution">
    <text evidence="1">The sequence shown here is derived from an EMBL/GenBank/DDBJ whole genome shotgun (WGS) entry which is preliminary data.</text>
</comment>
<dbReference type="EMBL" id="BOOF01000001">
    <property type="protein sequence ID" value="GIH59402.1"/>
    <property type="molecule type" value="Genomic_DNA"/>
</dbReference>
<evidence type="ECO:0000313" key="1">
    <source>
        <dbReference type="EMBL" id="GIH59402.1"/>
    </source>
</evidence>
<dbReference type="SUPFAM" id="SSF160104">
    <property type="entry name" value="Acetoacetate decarboxylase-like"/>
    <property type="match status" value="1"/>
</dbReference>
<protein>
    <recommendedName>
        <fullName evidence="3">Acetoacetate decarboxylase</fullName>
    </recommendedName>
</protein>
<accession>A0ABQ4GD95</accession>
<dbReference type="Pfam" id="PF06314">
    <property type="entry name" value="ADC"/>
    <property type="match status" value="1"/>
</dbReference>
<dbReference type="RefSeq" id="WP_204046641.1">
    <property type="nucleotide sequence ID" value="NZ_BOOF01000001.1"/>
</dbReference>
<evidence type="ECO:0000313" key="2">
    <source>
        <dbReference type="Proteomes" id="UP000660454"/>
    </source>
</evidence>
<proteinExistence type="predicted"/>
<name>A0ABQ4GD95_9ACTN</name>
<reference evidence="1 2" key="1">
    <citation type="submission" date="2021-01" db="EMBL/GenBank/DDBJ databases">
        <title>Whole genome shotgun sequence of Microbispora siamensis NBRC 104113.</title>
        <authorList>
            <person name="Komaki H."/>
            <person name="Tamura T."/>
        </authorList>
    </citation>
    <scope>NUCLEOTIDE SEQUENCE [LARGE SCALE GENOMIC DNA]</scope>
    <source>
        <strain evidence="1 2">NBRC 104113</strain>
    </source>
</reference>
<evidence type="ECO:0008006" key="3">
    <source>
        <dbReference type="Google" id="ProtNLM"/>
    </source>
</evidence>
<dbReference type="InterPro" id="IPR010451">
    <property type="entry name" value="Acetoacetate_decarboxylase"/>
</dbReference>
<keyword evidence="2" id="KW-1185">Reference proteome</keyword>
<gene>
    <name evidence="1" type="ORF">Msi02_02190</name>
</gene>
<sequence length="266" mass="28455">MTGPGVTWGMPAFAPLYGAGEEQVTLDWLTVEYATTPEIVGSVLPAPLRAPASPAVMLWFARFKDPAFSRADGTSERRPSYTQAGVCVTCEHPRLGQAGESGAYAVETFIPGLNYGIFGREAFGLPKKQVRQVVVERAGDAVTAGVVMADGAPLLDVTGTAGRSGPESAVPSWISPHFTLKLVPRADGPGYDVSRLVRIPFDVTPLAPASGGEAELTFHPRDSDPVHLLRPVSTPTLSWGSVRLAIRYGVYLEHCDRFPVLGRPSW</sequence>
<dbReference type="Proteomes" id="UP000660454">
    <property type="component" value="Unassembled WGS sequence"/>
</dbReference>
<dbReference type="InterPro" id="IPR023375">
    <property type="entry name" value="ADC_dom_sf"/>
</dbReference>